<organism evidence="1 2">
    <name type="scientific">Actinocorallia longicatena</name>
    <dbReference type="NCBI Taxonomy" id="111803"/>
    <lineage>
        <taxon>Bacteria</taxon>
        <taxon>Bacillati</taxon>
        <taxon>Actinomycetota</taxon>
        <taxon>Actinomycetes</taxon>
        <taxon>Streptosporangiales</taxon>
        <taxon>Thermomonosporaceae</taxon>
        <taxon>Actinocorallia</taxon>
    </lineage>
</organism>
<reference evidence="2" key="1">
    <citation type="journal article" date="2019" name="Int. J. Syst. Evol. Microbiol.">
        <title>The Global Catalogue of Microorganisms (GCM) 10K type strain sequencing project: providing services to taxonomists for standard genome sequencing and annotation.</title>
        <authorList>
            <consortium name="The Broad Institute Genomics Platform"/>
            <consortium name="The Broad Institute Genome Sequencing Center for Infectious Disease"/>
            <person name="Wu L."/>
            <person name="Ma J."/>
        </authorList>
    </citation>
    <scope>NUCLEOTIDE SEQUENCE [LARGE SCALE GENOMIC DNA]</scope>
    <source>
        <strain evidence="2">JCM 9377</strain>
    </source>
</reference>
<evidence type="ECO:0000313" key="1">
    <source>
        <dbReference type="EMBL" id="GAA3240140.1"/>
    </source>
</evidence>
<evidence type="ECO:0008006" key="3">
    <source>
        <dbReference type="Google" id="ProtNLM"/>
    </source>
</evidence>
<evidence type="ECO:0000313" key="2">
    <source>
        <dbReference type="Proteomes" id="UP001501237"/>
    </source>
</evidence>
<sequence length="313" mass="33434">MALVALVVSGCGTAGTARPAAQARAAKCTWFPANGFYHADVRKLPRHPRSAAFVRSIGSTGRLKADFGSGTWEGRPFGIPITKVAPGTPKVKVSFTYRSESDEGPYAIPKNAKVEGGRGAAGDRHVLAVDPAACVLYELFAAYPKAGGTWRAGSGAIFNLRSNRLRPAGWTSADAAGLSIAAPLVKYDETKRGSIDHVLRLTVPRVRNTYVWPARHRVGGATSASLPPLGTWLRLKSSVNLAKFPRSVRPILRALQVHGAIIADIGSAWYLSGTQDKRWNNDALRALGGVRGSDFEAVDAVRLRVSKNSGQVR</sequence>
<keyword evidence="2" id="KW-1185">Reference proteome</keyword>
<comment type="caution">
    <text evidence="1">The sequence shown here is derived from an EMBL/GenBank/DDBJ whole genome shotgun (WGS) entry which is preliminary data.</text>
</comment>
<proteinExistence type="predicted"/>
<protein>
    <recommendedName>
        <fullName evidence="3">Phosphodiester glycosidase domain-containing protein</fullName>
    </recommendedName>
</protein>
<name>A0ABP6QMX1_9ACTN</name>
<dbReference type="Proteomes" id="UP001501237">
    <property type="component" value="Unassembled WGS sequence"/>
</dbReference>
<accession>A0ABP6QMX1</accession>
<gene>
    <name evidence="1" type="ORF">GCM10010468_76680</name>
</gene>
<dbReference type="EMBL" id="BAAAUV010000040">
    <property type="protein sequence ID" value="GAA3240140.1"/>
    <property type="molecule type" value="Genomic_DNA"/>
</dbReference>